<proteinExistence type="predicted"/>
<feature type="compositionally biased region" description="Low complexity" evidence="1">
    <location>
        <begin position="90"/>
        <end position="109"/>
    </location>
</feature>
<evidence type="ECO:0000256" key="1">
    <source>
        <dbReference type="SAM" id="MobiDB-lite"/>
    </source>
</evidence>
<gene>
    <name evidence="3" type="primary">LOC123390504</name>
</gene>
<name>A0A8U0UVU5_MUSPF</name>
<feature type="compositionally biased region" description="Low complexity" evidence="1">
    <location>
        <begin position="191"/>
        <end position="221"/>
    </location>
</feature>
<evidence type="ECO:0000313" key="2">
    <source>
        <dbReference type="Proteomes" id="UP000000715"/>
    </source>
</evidence>
<dbReference type="Proteomes" id="UP000000715">
    <property type="component" value="Unplaced"/>
</dbReference>
<feature type="compositionally biased region" description="Low complexity" evidence="1">
    <location>
        <begin position="129"/>
        <end position="146"/>
    </location>
</feature>
<accession>A0A8U0UVU5</accession>
<keyword evidence="2" id="KW-1185">Reference proteome</keyword>
<dbReference type="RefSeq" id="XP_044930544.1">
    <property type="nucleotide sequence ID" value="XM_045074609.1"/>
</dbReference>
<dbReference type="GeneID" id="123390504"/>
<feature type="compositionally biased region" description="Basic and acidic residues" evidence="1">
    <location>
        <begin position="110"/>
        <end position="125"/>
    </location>
</feature>
<organism evidence="2 3">
    <name type="scientific">Mustela putorius furo</name>
    <name type="common">European domestic ferret</name>
    <name type="synonym">Mustela furo</name>
    <dbReference type="NCBI Taxonomy" id="9669"/>
    <lineage>
        <taxon>Eukaryota</taxon>
        <taxon>Metazoa</taxon>
        <taxon>Chordata</taxon>
        <taxon>Craniata</taxon>
        <taxon>Vertebrata</taxon>
        <taxon>Euteleostomi</taxon>
        <taxon>Mammalia</taxon>
        <taxon>Eutheria</taxon>
        <taxon>Laurasiatheria</taxon>
        <taxon>Carnivora</taxon>
        <taxon>Caniformia</taxon>
        <taxon>Musteloidea</taxon>
        <taxon>Mustelidae</taxon>
        <taxon>Mustelinae</taxon>
        <taxon>Mustela</taxon>
    </lineage>
</organism>
<reference evidence="3" key="1">
    <citation type="submission" date="2025-08" db="UniProtKB">
        <authorList>
            <consortium name="RefSeq"/>
        </authorList>
    </citation>
    <scope>IDENTIFICATION</scope>
    <source>
        <tissue evidence="3">Brain</tissue>
    </source>
</reference>
<feature type="region of interest" description="Disordered" evidence="1">
    <location>
        <begin position="67"/>
        <end position="159"/>
    </location>
</feature>
<evidence type="ECO:0000313" key="3">
    <source>
        <dbReference type="RefSeq" id="XP_044930544.1"/>
    </source>
</evidence>
<dbReference type="AlphaFoldDB" id="A0A8U0UVU5"/>
<feature type="region of interest" description="Disordered" evidence="1">
    <location>
        <begin position="191"/>
        <end position="237"/>
    </location>
</feature>
<sequence>MAAEVFSTTITEENVDNHLLSLHVGFLTHKIMPLRCRDLSAVQDADEVPETGFGRVKARVGDGSTHLAGWFSPRRKGCPGARPRGPVGVRARFSRAPAGGARGGRSAARTRGEPARGAEGEERRGWRGRGLLRVPPGRRASLSAGSEAGGRRGSRRRRRRWRAAGAGAWLWLRVLGDKMAAALWRLVSSSSPLSSAPPLAASSVSSSSSSLAASSSSCSSPSDRRSAGPLSRSSGGG</sequence>
<protein>
    <submittedName>
        <fullName evidence="3">Protein argonaute 14-like</fullName>
    </submittedName>
</protein>